<gene>
    <name evidence="1" type="ORF">Tco_0703844</name>
</gene>
<comment type="caution">
    <text evidence="1">The sequence shown here is derived from an EMBL/GenBank/DDBJ whole genome shotgun (WGS) entry which is preliminary data.</text>
</comment>
<protein>
    <submittedName>
        <fullName evidence="1">Uncharacterized protein</fullName>
    </submittedName>
</protein>
<accession>A0ABQ4Y1J4</accession>
<evidence type="ECO:0000313" key="1">
    <source>
        <dbReference type="EMBL" id="GJS71003.1"/>
    </source>
</evidence>
<dbReference type="Proteomes" id="UP001151760">
    <property type="component" value="Unassembled WGS sequence"/>
</dbReference>
<name>A0ABQ4Y1J4_9ASTR</name>
<evidence type="ECO:0000313" key="2">
    <source>
        <dbReference type="Proteomes" id="UP001151760"/>
    </source>
</evidence>
<reference evidence="1" key="1">
    <citation type="journal article" date="2022" name="Int. J. Mol. Sci.">
        <title>Draft Genome of Tanacetum Coccineum: Genomic Comparison of Closely Related Tanacetum-Family Plants.</title>
        <authorList>
            <person name="Yamashiro T."/>
            <person name="Shiraishi A."/>
            <person name="Nakayama K."/>
            <person name="Satake H."/>
        </authorList>
    </citation>
    <scope>NUCLEOTIDE SEQUENCE</scope>
</reference>
<reference evidence="1" key="2">
    <citation type="submission" date="2022-01" db="EMBL/GenBank/DDBJ databases">
        <authorList>
            <person name="Yamashiro T."/>
            <person name="Shiraishi A."/>
            <person name="Satake H."/>
            <person name="Nakayama K."/>
        </authorList>
    </citation>
    <scope>NUCLEOTIDE SEQUENCE</scope>
</reference>
<dbReference type="EMBL" id="BQNB010009974">
    <property type="protein sequence ID" value="GJS71003.1"/>
    <property type="molecule type" value="Genomic_DNA"/>
</dbReference>
<keyword evidence="2" id="KW-1185">Reference proteome</keyword>
<sequence>MNGQLVTGRDENIREWGNLLGKFQVGNTIHYQDYKWYEALEDSDLKDEALRNKAALEESMNQDEEPTDDAWRNHSPIDEWCDQITVLKTNTPYPSRKIRRIRACTHQRPQRNKDQYAVSRENQYAVFKIWNQYNILEDIKRGPYSKTLISQYAYPTQDTPKNDKGYQGEFEKIKDVKVEDVSRPLTSTLKFQHEDSLLSQNWMIDYSPMTGNDEVELTDEESSDDEDDIAEVFRIDTNNMRYMMIKYSFNDDEEYVVVKEDEYDDLTVTRKEACRAYQEIFQIMDEGWMVTRAE</sequence>
<organism evidence="1 2">
    <name type="scientific">Tanacetum coccineum</name>
    <dbReference type="NCBI Taxonomy" id="301880"/>
    <lineage>
        <taxon>Eukaryota</taxon>
        <taxon>Viridiplantae</taxon>
        <taxon>Streptophyta</taxon>
        <taxon>Embryophyta</taxon>
        <taxon>Tracheophyta</taxon>
        <taxon>Spermatophyta</taxon>
        <taxon>Magnoliopsida</taxon>
        <taxon>eudicotyledons</taxon>
        <taxon>Gunneridae</taxon>
        <taxon>Pentapetalae</taxon>
        <taxon>asterids</taxon>
        <taxon>campanulids</taxon>
        <taxon>Asterales</taxon>
        <taxon>Asteraceae</taxon>
        <taxon>Asteroideae</taxon>
        <taxon>Anthemideae</taxon>
        <taxon>Anthemidinae</taxon>
        <taxon>Tanacetum</taxon>
    </lineage>
</organism>
<proteinExistence type="predicted"/>